<name>A0A7R9G593_TIMSH</name>
<dbReference type="FunFam" id="3.30.420.10:FF:000011">
    <property type="entry name" value="PAN2-PAN3 deadenylation complex catalytic subunit PAN2"/>
    <property type="match status" value="1"/>
</dbReference>
<gene>
    <name evidence="10" type="ORF">TSIB3V08_LOCUS10270</name>
</gene>
<evidence type="ECO:0000256" key="8">
    <source>
        <dbReference type="ARBA" id="ARBA00023242"/>
    </source>
</evidence>
<dbReference type="GO" id="GO:0000932">
    <property type="term" value="C:P-body"/>
    <property type="evidence" value="ECO:0007669"/>
    <property type="project" value="TreeGrafter"/>
</dbReference>
<dbReference type="PANTHER" id="PTHR15728:SF0">
    <property type="entry name" value="PAN2-PAN3 DEADENYLATION COMPLEX CATALYTIC SUBUNIT PAN2"/>
    <property type="match status" value="1"/>
</dbReference>
<comment type="catalytic activity">
    <reaction evidence="1">
        <text>Exonucleolytic cleavage of poly(A) to 5'-AMP.</text>
        <dbReference type="EC" id="3.1.13.4"/>
    </reaction>
</comment>
<evidence type="ECO:0000256" key="6">
    <source>
        <dbReference type="ARBA" id="ARBA00022801"/>
    </source>
</evidence>
<dbReference type="GO" id="GO:0031251">
    <property type="term" value="C:PAN complex"/>
    <property type="evidence" value="ECO:0007669"/>
    <property type="project" value="TreeGrafter"/>
</dbReference>
<evidence type="ECO:0000256" key="4">
    <source>
        <dbReference type="ARBA" id="ARBA00022722"/>
    </source>
</evidence>
<accession>A0A7R9G593</accession>
<keyword evidence="3" id="KW-0507">mRNA processing</keyword>
<dbReference type="GO" id="GO:0006397">
    <property type="term" value="P:mRNA processing"/>
    <property type="evidence" value="ECO:0007669"/>
    <property type="project" value="UniProtKB-KW"/>
</dbReference>
<evidence type="ECO:0000256" key="2">
    <source>
        <dbReference type="ARBA" id="ARBA00022490"/>
    </source>
</evidence>
<evidence type="ECO:0000313" key="10">
    <source>
        <dbReference type="EMBL" id="CAD7266248.1"/>
    </source>
</evidence>
<proteinExistence type="predicted"/>
<evidence type="ECO:0000256" key="3">
    <source>
        <dbReference type="ARBA" id="ARBA00022664"/>
    </source>
</evidence>
<dbReference type="InterPro" id="IPR013520">
    <property type="entry name" value="Ribonucl_H"/>
</dbReference>
<dbReference type="SMART" id="SM00479">
    <property type="entry name" value="EXOIII"/>
    <property type="match status" value="1"/>
</dbReference>
<keyword evidence="4" id="KW-0540">Nuclease</keyword>
<dbReference type="PANTHER" id="PTHR15728">
    <property type="entry name" value="DEADENYLATION COMPLEX CATALYTIC SUBUNIT PAN2"/>
    <property type="match status" value="1"/>
</dbReference>
<dbReference type="InterPro" id="IPR012337">
    <property type="entry name" value="RNaseH-like_sf"/>
</dbReference>
<protein>
    <recommendedName>
        <fullName evidence="9">Exonuclease domain-containing protein</fullName>
    </recommendedName>
</protein>
<dbReference type="SUPFAM" id="SSF53098">
    <property type="entry name" value="Ribonuclease H-like"/>
    <property type="match status" value="1"/>
</dbReference>
<keyword evidence="5" id="KW-0479">Metal-binding</keyword>
<dbReference type="CDD" id="cd06143">
    <property type="entry name" value="PAN2_exo"/>
    <property type="match status" value="1"/>
</dbReference>
<reference evidence="10" key="1">
    <citation type="submission" date="2020-11" db="EMBL/GenBank/DDBJ databases">
        <authorList>
            <person name="Tran Van P."/>
        </authorList>
    </citation>
    <scope>NUCLEOTIDE SEQUENCE</scope>
</reference>
<evidence type="ECO:0000256" key="1">
    <source>
        <dbReference type="ARBA" id="ARBA00001663"/>
    </source>
</evidence>
<keyword evidence="2" id="KW-0963">Cytoplasm</keyword>
<dbReference type="GO" id="GO:0000289">
    <property type="term" value="P:nuclear-transcribed mRNA poly(A) tail shortening"/>
    <property type="evidence" value="ECO:0007669"/>
    <property type="project" value="TreeGrafter"/>
</dbReference>
<dbReference type="AlphaFoldDB" id="A0A7R9G593"/>
<sequence length="203" mass="23257">MDAEFVTLNQEEAELRSDGKMSTIKPSHMSVARITQGPMKGSPFIDDYISTQEQVVDYLTKFSGIKPGDLDANFSSKHLTTLKSTYLKLRFLVDNGVKFVGHGLKNDFRVINLVVPADQAIDTVFLFHLPHQRMVSLRFLAWHFLGLKIQSVTHDSIEDARTALQLYQRYLRMVKEDNVQETLVKLYEAGKKLKWKVPGIEER</sequence>
<organism evidence="10">
    <name type="scientific">Timema shepardi</name>
    <name type="common">Walking stick</name>
    <dbReference type="NCBI Taxonomy" id="629360"/>
    <lineage>
        <taxon>Eukaryota</taxon>
        <taxon>Metazoa</taxon>
        <taxon>Ecdysozoa</taxon>
        <taxon>Arthropoda</taxon>
        <taxon>Hexapoda</taxon>
        <taxon>Insecta</taxon>
        <taxon>Pterygota</taxon>
        <taxon>Neoptera</taxon>
        <taxon>Polyneoptera</taxon>
        <taxon>Phasmatodea</taxon>
        <taxon>Timematodea</taxon>
        <taxon>Timematoidea</taxon>
        <taxon>Timematidae</taxon>
        <taxon>Timema</taxon>
    </lineage>
</organism>
<keyword evidence="6" id="KW-0378">Hydrolase</keyword>
<dbReference type="InterPro" id="IPR050785">
    <property type="entry name" value="PAN2-PAN3_catalytic_subunit"/>
</dbReference>
<feature type="domain" description="Exonuclease" evidence="9">
    <location>
        <begin position="4"/>
        <end position="176"/>
    </location>
</feature>
<dbReference type="Gene3D" id="3.30.420.10">
    <property type="entry name" value="Ribonuclease H-like superfamily/Ribonuclease H"/>
    <property type="match status" value="1"/>
</dbReference>
<keyword evidence="8" id="KW-0539">Nucleus</keyword>
<dbReference type="GO" id="GO:0003676">
    <property type="term" value="F:nucleic acid binding"/>
    <property type="evidence" value="ECO:0007669"/>
    <property type="project" value="InterPro"/>
</dbReference>
<dbReference type="EMBL" id="OC006647">
    <property type="protein sequence ID" value="CAD7266248.1"/>
    <property type="molecule type" value="Genomic_DNA"/>
</dbReference>
<keyword evidence="7" id="KW-0269">Exonuclease</keyword>
<dbReference type="InterPro" id="IPR036397">
    <property type="entry name" value="RNaseH_sf"/>
</dbReference>
<evidence type="ECO:0000256" key="5">
    <source>
        <dbReference type="ARBA" id="ARBA00022723"/>
    </source>
</evidence>
<dbReference type="GO" id="GO:0004535">
    <property type="term" value="F:poly(A)-specific ribonuclease activity"/>
    <property type="evidence" value="ECO:0007669"/>
    <property type="project" value="UniProtKB-EC"/>
</dbReference>
<evidence type="ECO:0000259" key="9">
    <source>
        <dbReference type="SMART" id="SM00479"/>
    </source>
</evidence>
<evidence type="ECO:0000256" key="7">
    <source>
        <dbReference type="ARBA" id="ARBA00022839"/>
    </source>
</evidence>
<dbReference type="Pfam" id="PF00929">
    <property type="entry name" value="RNase_T"/>
    <property type="match status" value="1"/>
</dbReference>
<dbReference type="GO" id="GO:0046872">
    <property type="term" value="F:metal ion binding"/>
    <property type="evidence" value="ECO:0007669"/>
    <property type="project" value="UniProtKB-KW"/>
</dbReference>